<feature type="region of interest" description="Disordered" evidence="1">
    <location>
        <begin position="1"/>
        <end position="39"/>
    </location>
</feature>
<feature type="compositionally biased region" description="Polar residues" evidence="1">
    <location>
        <begin position="7"/>
        <end position="26"/>
    </location>
</feature>
<dbReference type="PANTHER" id="PTHR33871:SF1">
    <property type="entry name" value="OS05G0503100 PROTEIN"/>
    <property type="match status" value="1"/>
</dbReference>
<dbReference type="Gramene" id="Manes.17G041200.1.v8.1">
    <property type="protein sequence ID" value="Manes.17G041200.1.v8.1.CDS.1"/>
    <property type="gene ID" value="Manes.17G041200.v8.1"/>
</dbReference>
<evidence type="ECO:0000256" key="1">
    <source>
        <dbReference type="SAM" id="MobiDB-lite"/>
    </source>
</evidence>
<dbReference type="Proteomes" id="UP000091857">
    <property type="component" value="Chromosome 17"/>
</dbReference>
<feature type="compositionally biased region" description="Basic and acidic residues" evidence="1">
    <location>
        <begin position="222"/>
        <end position="236"/>
    </location>
</feature>
<feature type="region of interest" description="Disordered" evidence="1">
    <location>
        <begin position="124"/>
        <end position="293"/>
    </location>
</feature>
<comment type="caution">
    <text evidence="2">The sequence shown here is derived from an EMBL/GenBank/DDBJ whole genome shotgun (WGS) entry which is preliminary data.</text>
</comment>
<evidence type="ECO:0000313" key="3">
    <source>
        <dbReference type="Proteomes" id="UP000091857"/>
    </source>
</evidence>
<dbReference type="AlphaFoldDB" id="A0A2C9U6F0"/>
<feature type="region of interest" description="Disordered" evidence="1">
    <location>
        <begin position="80"/>
        <end position="102"/>
    </location>
</feature>
<dbReference type="PANTHER" id="PTHR33871">
    <property type="entry name" value="OS05G0503100 PROTEIN-RELATED"/>
    <property type="match status" value="1"/>
</dbReference>
<proteinExistence type="predicted"/>
<reference evidence="3" key="1">
    <citation type="journal article" date="2016" name="Nat. Biotechnol.">
        <title>Sequencing wild and cultivated cassava and related species reveals extensive interspecific hybridization and genetic diversity.</title>
        <authorList>
            <person name="Bredeson J.V."/>
            <person name="Lyons J.B."/>
            <person name="Prochnik S.E."/>
            <person name="Wu G.A."/>
            <person name="Ha C.M."/>
            <person name="Edsinger-Gonzales E."/>
            <person name="Grimwood J."/>
            <person name="Schmutz J."/>
            <person name="Rabbi I.Y."/>
            <person name="Egesi C."/>
            <person name="Nauluvula P."/>
            <person name="Lebot V."/>
            <person name="Ndunguru J."/>
            <person name="Mkamilo G."/>
            <person name="Bart R.S."/>
            <person name="Setter T.L."/>
            <person name="Gleadow R.M."/>
            <person name="Kulakow P."/>
            <person name="Ferguson M.E."/>
            <person name="Rounsley S."/>
            <person name="Rokhsar D.S."/>
        </authorList>
    </citation>
    <scope>NUCLEOTIDE SEQUENCE [LARGE SCALE GENOMIC DNA]</scope>
    <source>
        <strain evidence="3">cv. AM560-2</strain>
    </source>
</reference>
<protein>
    <submittedName>
        <fullName evidence="2">Uncharacterized protein</fullName>
    </submittedName>
</protein>
<dbReference type="EMBL" id="CM004403">
    <property type="protein sequence ID" value="OAY24757.1"/>
    <property type="molecule type" value="Genomic_DNA"/>
</dbReference>
<dbReference type="OrthoDB" id="1922230at2759"/>
<feature type="compositionally biased region" description="Polar residues" evidence="1">
    <location>
        <begin position="243"/>
        <end position="273"/>
    </location>
</feature>
<feature type="compositionally biased region" description="Basic and acidic residues" evidence="1">
    <location>
        <begin position="91"/>
        <end position="102"/>
    </location>
</feature>
<feature type="compositionally biased region" description="Basic and acidic residues" evidence="1">
    <location>
        <begin position="173"/>
        <end position="194"/>
    </location>
</feature>
<organism evidence="2 3">
    <name type="scientific">Manihot esculenta</name>
    <name type="common">Cassava</name>
    <name type="synonym">Jatropha manihot</name>
    <dbReference type="NCBI Taxonomy" id="3983"/>
    <lineage>
        <taxon>Eukaryota</taxon>
        <taxon>Viridiplantae</taxon>
        <taxon>Streptophyta</taxon>
        <taxon>Embryophyta</taxon>
        <taxon>Tracheophyta</taxon>
        <taxon>Spermatophyta</taxon>
        <taxon>Magnoliopsida</taxon>
        <taxon>eudicotyledons</taxon>
        <taxon>Gunneridae</taxon>
        <taxon>Pentapetalae</taxon>
        <taxon>rosids</taxon>
        <taxon>fabids</taxon>
        <taxon>Malpighiales</taxon>
        <taxon>Euphorbiaceae</taxon>
        <taxon>Crotonoideae</taxon>
        <taxon>Manihoteae</taxon>
        <taxon>Manihot</taxon>
    </lineage>
</organism>
<dbReference type="OMA" id="WPANESI"/>
<accession>A0A2C9U6F0</accession>
<name>A0A2C9U6F0_MANES</name>
<keyword evidence="3" id="KW-1185">Reference proteome</keyword>
<gene>
    <name evidence="2" type="ORF">MANES_17G041200v8</name>
</gene>
<evidence type="ECO:0000313" key="2">
    <source>
        <dbReference type="EMBL" id="OAY24757.1"/>
    </source>
</evidence>
<sequence>MGCCVSTHGTSTKHQNFQVGSQSLKPESSHESRAPPPLIEEETVKEVLSETPKLKPPPVVTQLIQPIKNPEQELHYQETNKNNILVDPPFPDEKIKTNGHKEEGFIVQEEEISEKEVCSLSFSETVSTTTFNNDKRDDDDDDDGEEVKQRVKKSPVAKLTPRNSAVSGNFGPTRDRSVGKSPNRRTDQSPDKRNNASRGGGGSMRLVQSRESSTNQAGRRGLKPDANRRDPGESSGRRSRSPANNGSTVGRSPSTRRTNGSPCRSRTDLTQSGGMEGKWPCTSNGSRTTTDESLENPLVSLECFIFL</sequence>